<dbReference type="SMART" id="SM01022">
    <property type="entry name" value="ASCH"/>
    <property type="match status" value="1"/>
</dbReference>
<sequence>MVKGRHPCKCQASKHDLVNNCLSCGRIVCEQEGPGPCLFCKTPVTDSGQPAKVYNEKNASLDSAIELRDRLLEYDKTSERRTRVIDDENDYFSSNSVWLSKDKRDAFKKKIEELQALKNSRGQHKLLLDFTGRVKVEDDALLKSINHENMLLQEIADIFGESSINDSNIDPKSTVEIQPVYESSPQFAEKSGSKWHNFMGRVQDRQLMEMTDAGMCLSMHQPWASLLIYGIKIHEGRSWYSSHRGRLWIASAAKVPTKEEITELEDQYKYMKGDNIQLPSHYPVGCLLGCVSVVDCLAQEEYREIYPDGESDSPFVFICENPIKCPVMFPLQGKHKIYKLDPKIHQAASKCIQRIASVKASLDEPELLR</sequence>
<dbReference type="FunFam" id="2.30.130.30:FF:000006">
    <property type="entry name" value="Putative_zinc_finger_motif_-_C2HC5-type /ASCH_domain_containing_protein_-_putative"/>
    <property type="match status" value="1"/>
</dbReference>
<dbReference type="PANTHER" id="PTHR12963">
    <property type="entry name" value="THYROID RECEPTOR INTERACTING PROTEIN RELATED"/>
    <property type="match status" value="1"/>
</dbReference>
<evidence type="ECO:0000313" key="3">
    <source>
        <dbReference type="Proteomes" id="UP001558652"/>
    </source>
</evidence>
<dbReference type="CDD" id="cd06554">
    <property type="entry name" value="ASCH_ASC-1_like"/>
    <property type="match status" value="1"/>
</dbReference>
<reference evidence="2 3" key="1">
    <citation type="submission" date="2024-07" db="EMBL/GenBank/DDBJ databases">
        <title>Chromosome-level genome assembly of the water stick insect Ranatra chinensis (Heteroptera: Nepidae).</title>
        <authorList>
            <person name="Liu X."/>
        </authorList>
    </citation>
    <scope>NUCLEOTIDE SEQUENCE [LARGE SCALE GENOMIC DNA]</scope>
    <source>
        <strain evidence="2">Cailab_2021Rc</strain>
        <tissue evidence="2">Muscle</tissue>
    </source>
</reference>
<evidence type="ECO:0000259" key="1">
    <source>
        <dbReference type="SMART" id="SM01022"/>
    </source>
</evidence>
<proteinExistence type="predicted"/>
<accession>A0ABD0YS69</accession>
<dbReference type="PANTHER" id="PTHR12963:SF4">
    <property type="entry name" value="ACTIVATING SIGNAL COINTEGRATOR 1"/>
    <property type="match status" value="1"/>
</dbReference>
<dbReference type="Pfam" id="PF06221">
    <property type="entry name" value="zf-C2HC5"/>
    <property type="match status" value="1"/>
</dbReference>
<dbReference type="Pfam" id="PF04266">
    <property type="entry name" value="ASCH"/>
    <property type="match status" value="1"/>
</dbReference>
<dbReference type="InterPro" id="IPR039128">
    <property type="entry name" value="TRIP4-like"/>
</dbReference>
<evidence type="ECO:0000313" key="2">
    <source>
        <dbReference type="EMBL" id="KAL1138591.1"/>
    </source>
</evidence>
<comment type="caution">
    <text evidence="2">The sequence shown here is derived from an EMBL/GenBank/DDBJ whole genome shotgun (WGS) entry which is preliminary data.</text>
</comment>
<dbReference type="AlphaFoldDB" id="A0ABD0YS69"/>
<dbReference type="InterPro" id="IPR015947">
    <property type="entry name" value="PUA-like_sf"/>
</dbReference>
<gene>
    <name evidence="2" type="ORF">AAG570_008654</name>
</gene>
<dbReference type="InterPro" id="IPR009349">
    <property type="entry name" value="TRIP4/RQT4_C2HC5_Znf"/>
</dbReference>
<dbReference type="InterPro" id="IPR007374">
    <property type="entry name" value="ASCH_domain"/>
</dbReference>
<keyword evidence="3" id="KW-1185">Reference proteome</keyword>
<dbReference type="EMBL" id="JBFDAA010000003">
    <property type="protein sequence ID" value="KAL1138591.1"/>
    <property type="molecule type" value="Genomic_DNA"/>
</dbReference>
<protein>
    <recommendedName>
        <fullName evidence="1">ASCH domain-containing protein</fullName>
    </recommendedName>
</protein>
<dbReference type="Pfam" id="PF23134">
    <property type="entry name" value="TRIP4_3rd"/>
    <property type="match status" value="1"/>
</dbReference>
<dbReference type="InterPro" id="IPR056993">
    <property type="entry name" value="TRIP4_3rd_dom"/>
</dbReference>
<dbReference type="Gene3D" id="2.30.130.30">
    <property type="entry name" value="Hypothetical protein"/>
    <property type="match status" value="1"/>
</dbReference>
<feature type="domain" description="ASCH" evidence="1">
    <location>
        <begin position="217"/>
        <end position="324"/>
    </location>
</feature>
<dbReference type="SUPFAM" id="SSF88697">
    <property type="entry name" value="PUA domain-like"/>
    <property type="match status" value="1"/>
</dbReference>
<name>A0ABD0YS69_9HEMI</name>
<dbReference type="Proteomes" id="UP001558652">
    <property type="component" value="Unassembled WGS sequence"/>
</dbReference>
<organism evidence="2 3">
    <name type="scientific">Ranatra chinensis</name>
    <dbReference type="NCBI Taxonomy" id="642074"/>
    <lineage>
        <taxon>Eukaryota</taxon>
        <taxon>Metazoa</taxon>
        <taxon>Ecdysozoa</taxon>
        <taxon>Arthropoda</taxon>
        <taxon>Hexapoda</taxon>
        <taxon>Insecta</taxon>
        <taxon>Pterygota</taxon>
        <taxon>Neoptera</taxon>
        <taxon>Paraneoptera</taxon>
        <taxon>Hemiptera</taxon>
        <taxon>Heteroptera</taxon>
        <taxon>Panheteroptera</taxon>
        <taxon>Nepomorpha</taxon>
        <taxon>Nepidae</taxon>
        <taxon>Ranatrinae</taxon>
        <taxon>Ranatra</taxon>
    </lineage>
</organism>